<dbReference type="Pfam" id="PF18967">
    <property type="entry name" value="PycTM"/>
    <property type="match status" value="1"/>
</dbReference>
<evidence type="ECO:0000256" key="4">
    <source>
        <dbReference type="ARBA" id="ARBA00022741"/>
    </source>
</evidence>
<feature type="transmembrane region" description="Helical" evidence="8">
    <location>
        <begin position="27"/>
        <end position="50"/>
    </location>
</feature>
<feature type="transmembrane region" description="Helical" evidence="8">
    <location>
        <begin position="147"/>
        <end position="172"/>
    </location>
</feature>
<dbReference type="EMBL" id="BAABCP010000001">
    <property type="protein sequence ID" value="GAA3943916.1"/>
    <property type="molecule type" value="Genomic_DNA"/>
</dbReference>
<evidence type="ECO:0000256" key="1">
    <source>
        <dbReference type="ARBA" id="ARBA00004236"/>
    </source>
</evidence>
<comment type="subcellular location">
    <subcellularLocation>
        <location evidence="1">Cell membrane</location>
    </subcellularLocation>
</comment>
<keyword evidence="7 8" id="KW-0472">Membrane</keyword>
<accession>A0ABP7NF92</accession>
<comment type="caution">
    <text evidence="10">The sequence shown here is derived from an EMBL/GenBank/DDBJ whole genome shotgun (WGS) entry which is preliminary data.</text>
</comment>
<evidence type="ECO:0000313" key="11">
    <source>
        <dbReference type="Proteomes" id="UP001501591"/>
    </source>
</evidence>
<organism evidence="10 11">
    <name type="scientific">Microbacterium soli</name>
    <dbReference type="NCBI Taxonomy" id="446075"/>
    <lineage>
        <taxon>Bacteria</taxon>
        <taxon>Bacillati</taxon>
        <taxon>Actinomycetota</taxon>
        <taxon>Actinomycetes</taxon>
        <taxon>Micrococcales</taxon>
        <taxon>Microbacteriaceae</taxon>
        <taxon>Microbacterium</taxon>
    </lineage>
</organism>
<evidence type="ECO:0000256" key="8">
    <source>
        <dbReference type="SAM" id="Phobius"/>
    </source>
</evidence>
<keyword evidence="4" id="KW-0547">Nucleotide-binding</keyword>
<evidence type="ECO:0000313" key="10">
    <source>
        <dbReference type="EMBL" id="GAA3943916.1"/>
    </source>
</evidence>
<evidence type="ECO:0000256" key="6">
    <source>
        <dbReference type="ARBA" id="ARBA00023118"/>
    </source>
</evidence>
<evidence type="ECO:0000259" key="9">
    <source>
        <dbReference type="Pfam" id="PF18967"/>
    </source>
</evidence>
<feature type="transmembrane region" description="Helical" evidence="8">
    <location>
        <begin position="62"/>
        <end position="83"/>
    </location>
</feature>
<dbReference type="RefSeq" id="WP_344819654.1">
    <property type="nucleotide sequence ID" value="NZ_BAABCP010000001.1"/>
</dbReference>
<evidence type="ECO:0000256" key="5">
    <source>
        <dbReference type="ARBA" id="ARBA00022989"/>
    </source>
</evidence>
<evidence type="ECO:0000256" key="3">
    <source>
        <dbReference type="ARBA" id="ARBA00022692"/>
    </source>
</evidence>
<proteinExistence type="predicted"/>
<keyword evidence="3 8" id="KW-0812">Transmembrane</keyword>
<evidence type="ECO:0000256" key="2">
    <source>
        <dbReference type="ARBA" id="ARBA00022475"/>
    </source>
</evidence>
<dbReference type="InterPro" id="IPR043760">
    <property type="entry name" value="PycTM_dom"/>
</dbReference>
<keyword evidence="2" id="KW-1003">Cell membrane</keyword>
<keyword evidence="6" id="KW-0051">Antiviral defense</keyword>
<keyword evidence="11" id="KW-1185">Reference proteome</keyword>
<dbReference type="Proteomes" id="UP001501591">
    <property type="component" value="Unassembled WGS sequence"/>
</dbReference>
<evidence type="ECO:0000256" key="7">
    <source>
        <dbReference type="ARBA" id="ARBA00023136"/>
    </source>
</evidence>
<sequence length="173" mass="18721">MSTEPGARENQMLQEARDDVQHADQKASLLLATAGVGFGVVVGGQMSSPWRADQMLSPIGQILWWAGIVAAVASVVAAAVAVWPRYRLEVMPRYGITYWGHVAAFRDPRSLGKAMTKAGSDRKGAGRDRALHQLWSLSRIVLKKYRWIRASLVLAGCAVLGLSLAVVIFPAVP</sequence>
<protein>
    <recommendedName>
        <fullName evidence="9">Pycsar effector protein domain-containing protein</fullName>
    </recommendedName>
</protein>
<reference evidence="11" key="1">
    <citation type="journal article" date="2019" name="Int. J. Syst. Evol. Microbiol.">
        <title>The Global Catalogue of Microorganisms (GCM) 10K type strain sequencing project: providing services to taxonomists for standard genome sequencing and annotation.</title>
        <authorList>
            <consortium name="The Broad Institute Genomics Platform"/>
            <consortium name="The Broad Institute Genome Sequencing Center for Infectious Disease"/>
            <person name="Wu L."/>
            <person name="Ma J."/>
        </authorList>
    </citation>
    <scope>NUCLEOTIDE SEQUENCE [LARGE SCALE GENOMIC DNA]</scope>
    <source>
        <strain evidence="11">JCM 17024</strain>
    </source>
</reference>
<gene>
    <name evidence="10" type="ORF">GCM10022383_22270</name>
</gene>
<feature type="domain" description="Pycsar effector protein" evidence="9">
    <location>
        <begin position="11"/>
        <end position="168"/>
    </location>
</feature>
<keyword evidence="5 8" id="KW-1133">Transmembrane helix</keyword>
<name>A0ABP7NF92_9MICO</name>